<protein>
    <submittedName>
        <fullName evidence="1">Uncharacterized protein</fullName>
    </submittedName>
</protein>
<sequence length="95" mass="10726">MSMGDDTFGVSASVMIAPPSLDRDNLFSLCFPNKTIDFRVVIELADMIDEVAPHDEYRDEMDMLGISQFLDAVQHEPFSPLELFRVSVIEIAEED</sequence>
<accession>A0A438FGM3</accession>
<proteinExistence type="predicted"/>
<evidence type="ECO:0000313" key="1">
    <source>
        <dbReference type="EMBL" id="RVW59091.1"/>
    </source>
</evidence>
<comment type="caution">
    <text evidence="1">The sequence shown here is derived from an EMBL/GenBank/DDBJ whole genome shotgun (WGS) entry which is preliminary data.</text>
</comment>
<organism evidence="1 2">
    <name type="scientific">Vitis vinifera</name>
    <name type="common">Grape</name>
    <dbReference type="NCBI Taxonomy" id="29760"/>
    <lineage>
        <taxon>Eukaryota</taxon>
        <taxon>Viridiplantae</taxon>
        <taxon>Streptophyta</taxon>
        <taxon>Embryophyta</taxon>
        <taxon>Tracheophyta</taxon>
        <taxon>Spermatophyta</taxon>
        <taxon>Magnoliopsida</taxon>
        <taxon>eudicotyledons</taxon>
        <taxon>Gunneridae</taxon>
        <taxon>Pentapetalae</taxon>
        <taxon>rosids</taxon>
        <taxon>Vitales</taxon>
        <taxon>Vitaceae</taxon>
        <taxon>Viteae</taxon>
        <taxon>Vitis</taxon>
    </lineage>
</organism>
<dbReference type="AlphaFoldDB" id="A0A438FGM3"/>
<name>A0A438FGM3_VITVI</name>
<reference evidence="1 2" key="1">
    <citation type="journal article" date="2018" name="PLoS Genet.">
        <title>Population sequencing reveals clonal diversity and ancestral inbreeding in the grapevine cultivar Chardonnay.</title>
        <authorList>
            <person name="Roach M.J."/>
            <person name="Johnson D.L."/>
            <person name="Bohlmann J."/>
            <person name="van Vuuren H.J."/>
            <person name="Jones S.J."/>
            <person name="Pretorius I.S."/>
            <person name="Schmidt S.A."/>
            <person name="Borneman A.R."/>
        </authorList>
    </citation>
    <scope>NUCLEOTIDE SEQUENCE [LARGE SCALE GENOMIC DNA]</scope>
    <source>
        <strain evidence="2">cv. Chardonnay</strain>
        <tissue evidence="1">Leaf</tissue>
    </source>
</reference>
<evidence type="ECO:0000313" key="2">
    <source>
        <dbReference type="Proteomes" id="UP000288805"/>
    </source>
</evidence>
<gene>
    <name evidence="1" type="ORF">CK203_113311</name>
</gene>
<dbReference type="EMBL" id="QGNW01000908">
    <property type="protein sequence ID" value="RVW59091.1"/>
    <property type="molecule type" value="Genomic_DNA"/>
</dbReference>
<dbReference type="Proteomes" id="UP000288805">
    <property type="component" value="Unassembled WGS sequence"/>
</dbReference>